<comment type="caution">
    <text evidence="7">The sequence shown here is derived from an EMBL/GenBank/DDBJ whole genome shotgun (WGS) entry which is preliminary data.</text>
</comment>
<evidence type="ECO:0000313" key="8">
    <source>
        <dbReference type="Proteomes" id="UP001499841"/>
    </source>
</evidence>
<comment type="subcellular location">
    <subcellularLocation>
        <location evidence="1">Cell membrane</location>
        <topology evidence="1">Multi-pass membrane protein</topology>
    </subcellularLocation>
</comment>
<evidence type="ECO:0000256" key="5">
    <source>
        <dbReference type="ARBA" id="ARBA00023136"/>
    </source>
</evidence>
<sequence length="314" mass="32823">MSRVLRLLRSPWVRRGFVVVALAAAVWAVASQWEQVSAALASIPPATVALSFAVGVAYVLVTMMSWRAVLHDMGSVLTVREAGGLFLVSQLGKYLPGGVWNFLAAAEMGTDLRIPRRRSISVMVVAILVSIVTAMILAAAALVVGPAELAGRYGWVGWFLPLFVLLLAPPVLNRLLSVALRLTRRPPLEKPLTLRGVAASALWALLGWVLAGLQVWLVISALGAPASLGSFALAAGGYALAWTIGFLVVVVPAGVGVREAVLAVALAGQLGPGSVVVTVLLSRVLLTAADFLLGLAGAADVRHRARRLGRATAS</sequence>
<reference evidence="8" key="1">
    <citation type="journal article" date="2019" name="Int. J. Syst. Evol. Microbiol.">
        <title>The Global Catalogue of Microorganisms (GCM) 10K type strain sequencing project: providing services to taxonomists for standard genome sequencing and annotation.</title>
        <authorList>
            <consortium name="The Broad Institute Genomics Platform"/>
            <consortium name="The Broad Institute Genome Sequencing Center for Infectious Disease"/>
            <person name="Wu L."/>
            <person name="Ma J."/>
        </authorList>
    </citation>
    <scope>NUCLEOTIDE SEQUENCE [LARGE SCALE GENOMIC DNA]</scope>
    <source>
        <strain evidence="8">JCM 17459</strain>
    </source>
</reference>
<evidence type="ECO:0000256" key="2">
    <source>
        <dbReference type="ARBA" id="ARBA00022475"/>
    </source>
</evidence>
<evidence type="ECO:0000256" key="1">
    <source>
        <dbReference type="ARBA" id="ARBA00004651"/>
    </source>
</evidence>
<gene>
    <name evidence="7" type="ORF">GCM10022262_40080</name>
</gene>
<accession>A0ABP6ULT1</accession>
<feature type="transmembrane region" description="Helical" evidence="6">
    <location>
        <begin position="155"/>
        <end position="176"/>
    </location>
</feature>
<keyword evidence="8" id="KW-1185">Reference proteome</keyword>
<feature type="transmembrane region" description="Helical" evidence="6">
    <location>
        <begin position="122"/>
        <end position="143"/>
    </location>
</feature>
<dbReference type="RefSeq" id="WP_345045209.1">
    <property type="nucleotide sequence ID" value="NZ_BAABBA010000035.1"/>
</dbReference>
<keyword evidence="2" id="KW-1003">Cell membrane</keyword>
<feature type="transmembrane region" description="Helical" evidence="6">
    <location>
        <begin position="197"/>
        <end position="219"/>
    </location>
</feature>
<dbReference type="InterPro" id="IPR022791">
    <property type="entry name" value="L-PG_synthase/AglD"/>
</dbReference>
<proteinExistence type="predicted"/>
<protein>
    <submittedName>
        <fullName evidence="7">Lysylphosphatidylglycerol synthase transmembrane domain-containing protein</fullName>
    </submittedName>
</protein>
<evidence type="ECO:0000256" key="4">
    <source>
        <dbReference type="ARBA" id="ARBA00022989"/>
    </source>
</evidence>
<feature type="transmembrane region" description="Helical" evidence="6">
    <location>
        <begin position="36"/>
        <end position="61"/>
    </location>
</feature>
<dbReference type="EMBL" id="BAABBA010000035">
    <property type="protein sequence ID" value="GAA3511960.1"/>
    <property type="molecule type" value="Genomic_DNA"/>
</dbReference>
<keyword evidence="3 6" id="KW-0812">Transmembrane</keyword>
<keyword evidence="5 6" id="KW-0472">Membrane</keyword>
<feature type="transmembrane region" description="Helical" evidence="6">
    <location>
        <begin position="260"/>
        <end position="278"/>
    </location>
</feature>
<dbReference type="Pfam" id="PF03706">
    <property type="entry name" value="LPG_synthase_TM"/>
    <property type="match status" value="1"/>
</dbReference>
<feature type="transmembrane region" description="Helical" evidence="6">
    <location>
        <begin position="12"/>
        <end position="30"/>
    </location>
</feature>
<name>A0ABP6ULT1_9MICO</name>
<evidence type="ECO:0000256" key="3">
    <source>
        <dbReference type="ARBA" id="ARBA00022692"/>
    </source>
</evidence>
<feature type="transmembrane region" description="Helical" evidence="6">
    <location>
        <begin position="231"/>
        <end position="253"/>
    </location>
</feature>
<evidence type="ECO:0000313" key="7">
    <source>
        <dbReference type="EMBL" id="GAA3511960.1"/>
    </source>
</evidence>
<evidence type="ECO:0000256" key="6">
    <source>
        <dbReference type="SAM" id="Phobius"/>
    </source>
</evidence>
<dbReference type="Proteomes" id="UP001499841">
    <property type="component" value="Unassembled WGS sequence"/>
</dbReference>
<organism evidence="7 8">
    <name type="scientific">Georgenia daeguensis</name>
    <dbReference type="NCBI Taxonomy" id="908355"/>
    <lineage>
        <taxon>Bacteria</taxon>
        <taxon>Bacillati</taxon>
        <taxon>Actinomycetota</taxon>
        <taxon>Actinomycetes</taxon>
        <taxon>Micrococcales</taxon>
        <taxon>Bogoriellaceae</taxon>
        <taxon>Georgenia</taxon>
    </lineage>
</organism>
<keyword evidence="4 6" id="KW-1133">Transmembrane helix</keyword>